<sequence length="144" mass="16184">MMAMSKPLQEVSTFLDNYWNRDQVFRTLQFTSTLCAGALDQRLPVASARFAALASSVSSMRTTLRLLDDIPNLAQTLAGWKRPKDSSVVLKIADFLSSLSGLLYYPTEHLAWATDLKILPFKSSSTLELLHRAVDDFSRLFVRP</sequence>
<keyword evidence="5" id="KW-1185">Reference proteome</keyword>
<comment type="caution">
    <text evidence="4">The sequence shown here is derived from an EMBL/GenBank/DDBJ whole genome shotgun (WGS) entry which is preliminary data.</text>
</comment>
<evidence type="ECO:0000313" key="4">
    <source>
        <dbReference type="EMBL" id="CAI8018774.1"/>
    </source>
</evidence>
<reference evidence="4" key="1">
    <citation type="submission" date="2023-03" db="EMBL/GenBank/DDBJ databases">
        <authorList>
            <person name="Steffen K."/>
            <person name="Cardenas P."/>
        </authorList>
    </citation>
    <scope>NUCLEOTIDE SEQUENCE</scope>
</reference>
<organism evidence="4 5">
    <name type="scientific">Geodia barretti</name>
    <name type="common">Barrett's horny sponge</name>
    <dbReference type="NCBI Taxonomy" id="519541"/>
    <lineage>
        <taxon>Eukaryota</taxon>
        <taxon>Metazoa</taxon>
        <taxon>Porifera</taxon>
        <taxon>Demospongiae</taxon>
        <taxon>Heteroscleromorpha</taxon>
        <taxon>Tetractinellida</taxon>
        <taxon>Astrophorina</taxon>
        <taxon>Geodiidae</taxon>
        <taxon>Geodia</taxon>
    </lineage>
</organism>
<evidence type="ECO:0000256" key="2">
    <source>
        <dbReference type="ARBA" id="ARBA00023140"/>
    </source>
</evidence>
<accession>A0AA35WFQ9</accession>
<dbReference type="PANTHER" id="PTHR20990:SF1">
    <property type="entry name" value="PEROXISOMAL MEMBRANE PROTEIN 11C"/>
    <property type="match status" value="1"/>
</dbReference>
<dbReference type="Proteomes" id="UP001174909">
    <property type="component" value="Unassembled WGS sequence"/>
</dbReference>
<dbReference type="Pfam" id="PF05648">
    <property type="entry name" value="PEX11"/>
    <property type="match status" value="1"/>
</dbReference>
<dbReference type="AlphaFoldDB" id="A0AA35WFQ9"/>
<gene>
    <name evidence="4" type="ORF">GBAR_LOCUS11370</name>
</gene>
<evidence type="ECO:0000256" key="1">
    <source>
        <dbReference type="ARBA" id="ARBA00023136"/>
    </source>
</evidence>
<evidence type="ECO:0000256" key="3">
    <source>
        <dbReference type="ARBA" id="ARBA00046271"/>
    </source>
</evidence>
<dbReference type="PANTHER" id="PTHR20990">
    <property type="entry name" value="PEROXISOMAL BIOGENESIS FACTOR 11"/>
    <property type="match status" value="1"/>
</dbReference>
<dbReference type="GO" id="GO:0005778">
    <property type="term" value="C:peroxisomal membrane"/>
    <property type="evidence" value="ECO:0007669"/>
    <property type="project" value="UniProtKB-SubCell"/>
</dbReference>
<dbReference type="InterPro" id="IPR008733">
    <property type="entry name" value="PEX11"/>
</dbReference>
<evidence type="ECO:0000313" key="5">
    <source>
        <dbReference type="Proteomes" id="UP001174909"/>
    </source>
</evidence>
<name>A0AA35WFQ9_GEOBA</name>
<keyword evidence="2" id="KW-0576">Peroxisome</keyword>
<proteinExistence type="predicted"/>
<protein>
    <submittedName>
        <fullName evidence="4">Peroxisomal membrane protein 11C</fullName>
    </submittedName>
</protein>
<comment type="subcellular location">
    <subcellularLocation>
        <location evidence="3">Peroxisome membrane</location>
    </subcellularLocation>
</comment>
<dbReference type="InterPro" id="IPR026510">
    <property type="entry name" value="PEX11C_met"/>
</dbReference>
<keyword evidence="1" id="KW-0472">Membrane</keyword>
<dbReference type="GO" id="GO:0016559">
    <property type="term" value="P:peroxisome fission"/>
    <property type="evidence" value="ECO:0007669"/>
    <property type="project" value="InterPro"/>
</dbReference>
<dbReference type="EMBL" id="CASHTH010001710">
    <property type="protein sequence ID" value="CAI8018774.1"/>
    <property type="molecule type" value="Genomic_DNA"/>
</dbReference>